<dbReference type="Pfam" id="PF06440">
    <property type="entry name" value="DNA_pol3_theta"/>
    <property type="match status" value="1"/>
</dbReference>
<name>A0A7Y6NJ06_9GAMM</name>
<dbReference type="GO" id="GO:0003887">
    <property type="term" value="F:DNA-directed DNA polymerase activity"/>
    <property type="evidence" value="ECO:0007669"/>
    <property type="project" value="InterPro"/>
</dbReference>
<dbReference type="SUPFAM" id="SSF46575">
    <property type="entry name" value="DNA polymerase III theta subunit-like"/>
    <property type="match status" value="1"/>
</dbReference>
<accession>A0A7Y6NJ06</accession>
<dbReference type="Proteomes" id="UP000566985">
    <property type="component" value="Unassembled WGS sequence"/>
</dbReference>
<organism evidence="1 2">
    <name type="scientific">Pantoea brenneri</name>
    <dbReference type="NCBI Taxonomy" id="472694"/>
    <lineage>
        <taxon>Bacteria</taxon>
        <taxon>Pseudomonadati</taxon>
        <taxon>Pseudomonadota</taxon>
        <taxon>Gammaproteobacteria</taxon>
        <taxon>Enterobacterales</taxon>
        <taxon>Erwiniaceae</taxon>
        <taxon>Pantoea</taxon>
    </lineage>
</organism>
<dbReference type="EMBL" id="JABWPM010000061">
    <property type="protein sequence ID" value="NUY99442.1"/>
    <property type="molecule type" value="Genomic_DNA"/>
</dbReference>
<dbReference type="RefSeq" id="WP_069730097.1">
    <property type="nucleotide sequence ID" value="NZ_JABWPE010000063.1"/>
</dbReference>
<gene>
    <name evidence="1" type="ORF">HU668_23785</name>
</gene>
<reference evidence="1 2" key="1">
    <citation type="submission" date="2020-05" db="EMBL/GenBank/DDBJ databases">
        <title>Whole Genome Sequences of Enterobacteriales Associated with the International Space Station.</title>
        <authorList>
            <person name="Bharadwaj A."/>
            <person name="Daudu R."/>
            <person name="Singh N."/>
            <person name="Wood J."/>
            <person name="Debieu M."/>
            <person name="Mason C."/>
            <person name="Wang C."/>
            <person name="Venkateswaran K."/>
        </authorList>
    </citation>
    <scope>NUCLEOTIDE SEQUENCE [LARGE SCALE GENOMIC DNA]</scope>
    <source>
        <strain evidence="1 2">IF5SW-B1</strain>
    </source>
</reference>
<dbReference type="GO" id="GO:0003677">
    <property type="term" value="F:DNA binding"/>
    <property type="evidence" value="ECO:0007669"/>
    <property type="project" value="InterPro"/>
</dbReference>
<dbReference type="GO" id="GO:0006260">
    <property type="term" value="P:DNA replication"/>
    <property type="evidence" value="ECO:0007669"/>
    <property type="project" value="InterPro"/>
</dbReference>
<evidence type="ECO:0000313" key="2">
    <source>
        <dbReference type="Proteomes" id="UP000566985"/>
    </source>
</evidence>
<dbReference type="InterPro" id="IPR009052">
    <property type="entry name" value="DNA_pol_III_theta_bac"/>
</dbReference>
<dbReference type="AlphaFoldDB" id="A0A7Y6NJ06"/>
<dbReference type="GeneID" id="57348247"/>
<dbReference type="InterPro" id="IPR036745">
    <property type="entry name" value="PolIII_theta_sf"/>
</dbReference>
<protein>
    <submittedName>
        <fullName evidence="1">DNA polymerase III subunit theta</fullName>
    </submittedName>
</protein>
<proteinExistence type="predicted"/>
<sequence>MTAQASRYNLAARSTEERDRINADLAASGVAYKERMNKPVLAHEAEMQLPAELREYFRLRLEHYRKVAKQFPSGTDPVYQKEEGKN</sequence>
<comment type="caution">
    <text evidence="1">The sequence shown here is derived from an EMBL/GenBank/DDBJ whole genome shotgun (WGS) entry which is preliminary data.</text>
</comment>
<evidence type="ECO:0000313" key="1">
    <source>
        <dbReference type="EMBL" id="NUY99442.1"/>
    </source>
</evidence>
<dbReference type="Gene3D" id="1.20.58.250">
    <property type="entry name" value="DNA polymerase III-theta"/>
    <property type="match status" value="1"/>
</dbReference>